<evidence type="ECO:0000259" key="16">
    <source>
        <dbReference type="PROSITE" id="PS52040"/>
    </source>
</evidence>
<dbReference type="SMART" id="SM00434">
    <property type="entry name" value="TOP4c"/>
    <property type="match status" value="1"/>
</dbReference>
<dbReference type="NCBIfam" id="TIGR01063">
    <property type="entry name" value="gyrA"/>
    <property type="match status" value="1"/>
</dbReference>
<keyword evidence="10 14" id="KW-0799">Topoisomerase</keyword>
<keyword evidence="18" id="KW-1185">Reference proteome</keyword>
<proteinExistence type="inferred from homology"/>
<dbReference type="InterPro" id="IPR002205">
    <property type="entry name" value="Topo_IIA_dom_A"/>
</dbReference>
<dbReference type="InterPro" id="IPR003586">
    <property type="entry name" value="Hint_dom_C"/>
</dbReference>
<protein>
    <recommendedName>
        <fullName evidence="13">DNA gyrase subunit A</fullName>
        <ecNumber evidence="4">5.6.2.2</ecNumber>
    </recommendedName>
</protein>
<dbReference type="NCBIfam" id="NF004043">
    <property type="entry name" value="PRK05560.1"/>
    <property type="match status" value="1"/>
</dbReference>
<dbReference type="EC" id="5.6.2.2" evidence="4"/>
<evidence type="ECO:0000256" key="13">
    <source>
        <dbReference type="ARBA" id="ARBA00026190"/>
    </source>
</evidence>
<dbReference type="InterPro" id="IPR006691">
    <property type="entry name" value="GyrA/parC_rep"/>
</dbReference>
<evidence type="ECO:0000313" key="18">
    <source>
        <dbReference type="Proteomes" id="UP001299046"/>
    </source>
</evidence>
<dbReference type="PROSITE" id="PS50819">
    <property type="entry name" value="INTEIN_ENDONUCLEASE"/>
    <property type="match status" value="1"/>
</dbReference>
<keyword evidence="12 14" id="KW-0413">Isomerase</keyword>
<dbReference type="PROSITE" id="PS52040">
    <property type="entry name" value="TOPO_IIA"/>
    <property type="match status" value="1"/>
</dbReference>
<dbReference type="SUPFAM" id="SSF55608">
    <property type="entry name" value="Homing endonucleases"/>
    <property type="match status" value="1"/>
</dbReference>
<dbReference type="PRINTS" id="PR00379">
    <property type="entry name" value="INTEIN"/>
</dbReference>
<evidence type="ECO:0000256" key="7">
    <source>
        <dbReference type="ARBA" id="ARBA00022813"/>
    </source>
</evidence>
<evidence type="ECO:0000313" key="17">
    <source>
        <dbReference type="EMBL" id="MEB3049772.1"/>
    </source>
</evidence>
<gene>
    <name evidence="17" type="primary">gyrA</name>
    <name evidence="17" type="ORF">KV112_08490</name>
</gene>
<dbReference type="InterPro" id="IPR030934">
    <property type="entry name" value="Intein_C"/>
</dbReference>
<dbReference type="Gene3D" id="3.90.199.10">
    <property type="entry name" value="Topoisomerase II, domain 5"/>
    <property type="match status" value="2"/>
</dbReference>
<dbReference type="SUPFAM" id="SSF51294">
    <property type="entry name" value="Hedgehog/intein (Hint) domain"/>
    <property type="match status" value="1"/>
</dbReference>
<evidence type="ECO:0000256" key="14">
    <source>
        <dbReference type="PROSITE-ProRule" id="PRU01384"/>
    </source>
</evidence>
<dbReference type="EMBL" id="JAYJJT010000008">
    <property type="protein sequence ID" value="MEB3049772.1"/>
    <property type="molecule type" value="Genomic_DNA"/>
</dbReference>
<dbReference type="CDD" id="cd00187">
    <property type="entry name" value="TOP4c"/>
    <property type="match status" value="1"/>
</dbReference>
<comment type="function">
    <text evidence="2">A type II topoisomerase that negatively supercoils closed circular double-stranded (ds) DNA in an ATP-dependent manner to modulate DNA topology and maintain chromosomes in an underwound state. Negative supercoiling favors strand separation, and DNA replication, transcription, recombination and repair, all of which involve strand separation. Also able to catalyze the interconversion of other topological isomers of dsDNA rings, including catenanes and knotted rings. Type II topoisomerases break and join 2 DNA strands simultaneously in an ATP-dependent manner.</text>
</comment>
<organism evidence="17 18">
    <name type="scientific">[Mycobacterium] zoologicum</name>
    <dbReference type="NCBI Taxonomy" id="2872311"/>
    <lineage>
        <taxon>Bacteria</taxon>
        <taxon>Bacillati</taxon>
        <taxon>Actinomycetota</taxon>
        <taxon>Actinomycetes</taxon>
        <taxon>Mycobacteriales</taxon>
        <taxon>Mycobacteriaceae</taxon>
        <taxon>Mycolicibacter</taxon>
    </lineage>
</organism>
<keyword evidence="5" id="KW-0963">Cytoplasm</keyword>
<feature type="active site" description="O-(5'-phospho-DNA)-tyrosine intermediate" evidence="14">
    <location>
        <position position="130"/>
    </location>
</feature>
<dbReference type="InterPro" id="IPR006142">
    <property type="entry name" value="INTEIN"/>
</dbReference>
<dbReference type="Pfam" id="PF00521">
    <property type="entry name" value="DNA_topoisoIV"/>
    <property type="match status" value="2"/>
</dbReference>
<keyword evidence="7" id="KW-0068">Autocatalytic cleavage</keyword>
<dbReference type="NCBIfam" id="TIGR01443">
    <property type="entry name" value="intein_Cterm"/>
    <property type="match status" value="1"/>
</dbReference>
<comment type="catalytic activity">
    <reaction evidence="1 14">
        <text>ATP-dependent breakage, passage and rejoining of double-stranded DNA.</text>
        <dbReference type="EC" id="5.6.2.2"/>
    </reaction>
</comment>
<dbReference type="PANTHER" id="PTHR43493">
    <property type="entry name" value="DNA GYRASE/TOPOISOMERASE SUBUNIT A"/>
    <property type="match status" value="1"/>
</dbReference>
<name>A0ABU5YIA1_9MYCO</name>
<dbReference type="RefSeq" id="WP_224863768.1">
    <property type="nucleotide sequence ID" value="NZ_JAYJJT010000008.1"/>
</dbReference>
<evidence type="ECO:0000256" key="3">
    <source>
        <dbReference type="ARBA" id="ARBA00008263"/>
    </source>
</evidence>
<dbReference type="CDD" id="cd00081">
    <property type="entry name" value="Hint"/>
    <property type="match status" value="1"/>
</dbReference>
<evidence type="ECO:0000256" key="8">
    <source>
        <dbReference type="ARBA" id="ARBA00022840"/>
    </source>
</evidence>
<dbReference type="InterPro" id="IPR004042">
    <property type="entry name" value="Intein_endonuc_central"/>
</dbReference>
<dbReference type="Gene3D" id="3.30.1360.40">
    <property type="match status" value="1"/>
</dbReference>
<dbReference type="InterPro" id="IPR004860">
    <property type="entry name" value="LAGLIDADG_dom"/>
</dbReference>
<dbReference type="Gene3D" id="3.10.28.10">
    <property type="entry name" value="Homing endonucleases"/>
    <property type="match status" value="1"/>
</dbReference>
<keyword evidence="9" id="KW-0651">Protein splicing</keyword>
<keyword evidence="11 14" id="KW-0238">DNA-binding</keyword>
<dbReference type="PANTHER" id="PTHR43493:SF5">
    <property type="entry name" value="DNA GYRASE SUBUNIT A, CHLOROPLASTIC_MITOCHONDRIAL"/>
    <property type="match status" value="1"/>
</dbReference>
<dbReference type="SMART" id="SM00305">
    <property type="entry name" value="HintC"/>
    <property type="match status" value="1"/>
</dbReference>
<dbReference type="NCBIfam" id="NF038098">
    <property type="entry name" value="GyrA_w_intein"/>
    <property type="match status" value="1"/>
</dbReference>
<dbReference type="PROSITE" id="PS50818">
    <property type="entry name" value="INTEIN_C_TER"/>
    <property type="match status" value="1"/>
</dbReference>
<reference evidence="17 18" key="1">
    <citation type="submission" date="2023-12" db="EMBL/GenBank/DDBJ databases">
        <title>Description of new species of Mycobacterium terrae complex isolated from sewage at the Sao Paulo Zoological Park Foundation in Brazil.</title>
        <authorList>
            <person name="Romagnoli C.L."/>
            <person name="Conceicao E.C."/>
            <person name="Machado E."/>
            <person name="Barreto L.B.P.F."/>
            <person name="Sharma A."/>
            <person name="Silva N.M."/>
            <person name="Marques L.E."/>
            <person name="Juliana M.A."/>
            <person name="Lourenco M.C.S."/>
            <person name="Digiampietri L.A."/>
            <person name="Suffys P.N."/>
            <person name="Viana-Niero C."/>
        </authorList>
    </citation>
    <scope>NUCLEOTIDE SEQUENCE [LARGE SCALE GENOMIC DNA]</scope>
    <source>
        <strain evidence="17 18">MYC123</strain>
    </source>
</reference>
<dbReference type="Gene3D" id="2.170.16.10">
    <property type="entry name" value="Hedgehog/Intein (Hint) domain"/>
    <property type="match status" value="2"/>
</dbReference>
<evidence type="ECO:0000256" key="10">
    <source>
        <dbReference type="ARBA" id="ARBA00023029"/>
    </source>
</evidence>
<sequence length="1251" mass="137593">MTDTTLPPGDDSVDRIEPVDIQQEMQRSYIDYAMSVIVGRALPEVRDGLKPVHRRVLYAMYDSGFRPDRSHAKSARSVAETMGNYHPHGDASIYDTLVRMAQPWSLRYPLVDGQGNFGSPGNDPAAAMRYCVTGDSLVRLPFGQSVRIADVAAGARPNSDSVVELKVLDRHGNPVVADRLFHSGDHETYTVRTAEGYEVTGTANHPLLCLVNVAGVPTLLWKLIEEIGPGDHVALQRTQPTEFGPAEWRATMEALLAGAFVSEGFISKNRAGFNNLDVDYFNMVLAAYDAVVGGTRYVSRRVIKSGSLLHELDIQNLEALKRSRLADLIGQRSADKSIPDWIWQAPAAVKRAFLQALFEGDGSCSALPRNSIQVSYSTRSKRLARDVQQMLLELGVVSKRYRHATGEHKVVITNRSQADLFANQIGFGGAKQEKLVGILSTLPPSAGMDSDHVPGLGTFIRDHCGSGRVDENWLRRHNVDRLSRWRRDGAEILGRIADPDVRAIATDLTDGRFYYAEVESVTAAGTQPVYSLRVDTEDHAFITNGFVSHNTEARLTPLAMEMLREIDEETVDFIPNYDGRVQEPTVLPSRFPNLLANGSGGIAVGMATNIPPHNLRELAEAVFWCLDNHEADEEATLEAVMERVKGPDFPTSGLIVGSQGIGDAYRTGRGSIRMRGVVEIEEDARGRALLVITELPYQVNHDNFITSIAEQVRDGKLVGIANIEDQSSDRVGLRIVVEVKRDAVAKVVLNNLYKHTQLQTSFGANMLSIVDGVPRTLRLDQMIRYYVAHQLDVIVRRTTYRLRKANERAHILRGLVKALDALDEVIALIRASETVDVARAGLIDLLDIDDIQAQAILDMQLRRLAALERQKIIDDLAKIEAEIADLEDILAKPDRQRGIVKDELAEIVEKYGDDRRTRIIAADGDVADEDLIAREDVVVTITETGYAKRTKTDLYRSQKRGGKGVQGAGLKQDDIVAHFFVCSTHDWILFFTTQGRVYRAKAYDLPEALRTARGQHVANLLAFQPEERIAQVIQIKSYEDAPYLVLATRNGLVKKSKLTDFDSNRSGGIVAINLRDSDELVGAVLCSSEEDLLLVSANGQSIRFSATDEALRPMGRATSGVQGMRFNADDRLLSLNVVSEGTYLLVATAGGYAKRTAIEEYTAQGRGGKGILTIQYDPKRGSLVGALIVDEDSELYAITSGGGVIRTAARQVRKAGRQTKGVRLMNLGEGDTLIAIARNADEEAADEDSGS</sequence>
<dbReference type="InterPro" id="IPR027434">
    <property type="entry name" value="Homing_endonucl"/>
</dbReference>
<dbReference type="InterPro" id="IPR013758">
    <property type="entry name" value="Topo_IIA_A/C_ab"/>
</dbReference>
<dbReference type="PROSITE" id="PS50817">
    <property type="entry name" value="INTEIN_N_TER"/>
    <property type="match status" value="1"/>
</dbReference>
<dbReference type="InterPro" id="IPR013760">
    <property type="entry name" value="Topo_IIA-like_dom_sf"/>
</dbReference>
<evidence type="ECO:0000256" key="2">
    <source>
        <dbReference type="ARBA" id="ARBA00001978"/>
    </source>
</evidence>
<comment type="similarity">
    <text evidence="3">Belongs to the type II topoisomerase GyrA/ParC subunit family.</text>
</comment>
<dbReference type="InterPro" id="IPR035516">
    <property type="entry name" value="Gyrase/topoIV_suA_C"/>
</dbReference>
<dbReference type="SUPFAM" id="SSF56719">
    <property type="entry name" value="Type II DNA topoisomerase"/>
    <property type="match status" value="2"/>
</dbReference>
<evidence type="ECO:0000256" key="1">
    <source>
        <dbReference type="ARBA" id="ARBA00000185"/>
    </source>
</evidence>
<dbReference type="SUPFAM" id="SSF101904">
    <property type="entry name" value="GyrA/ParC C-terminal domain-like"/>
    <property type="match status" value="1"/>
</dbReference>
<dbReference type="SMART" id="SM00306">
    <property type="entry name" value="HintN"/>
    <property type="match status" value="1"/>
</dbReference>
<evidence type="ECO:0000259" key="15">
    <source>
        <dbReference type="PROSITE" id="PS50819"/>
    </source>
</evidence>
<dbReference type="Pfam" id="PF14528">
    <property type="entry name" value="LAGLIDADG_3"/>
    <property type="match status" value="1"/>
</dbReference>
<evidence type="ECO:0000256" key="12">
    <source>
        <dbReference type="ARBA" id="ARBA00023235"/>
    </source>
</evidence>
<evidence type="ECO:0000256" key="4">
    <source>
        <dbReference type="ARBA" id="ARBA00012895"/>
    </source>
</evidence>
<dbReference type="Proteomes" id="UP001299046">
    <property type="component" value="Unassembled WGS sequence"/>
</dbReference>
<keyword evidence="6" id="KW-0547">Nucleotide-binding</keyword>
<dbReference type="Pfam" id="PF03989">
    <property type="entry name" value="DNA_gyraseA_C"/>
    <property type="match status" value="6"/>
</dbReference>
<comment type="caution">
    <text evidence="17">The sequence shown here is derived from an EMBL/GenBank/DDBJ whole genome shotgun (WGS) entry which is preliminary data.</text>
</comment>
<evidence type="ECO:0000256" key="5">
    <source>
        <dbReference type="ARBA" id="ARBA00022490"/>
    </source>
</evidence>
<dbReference type="InterPro" id="IPR050220">
    <property type="entry name" value="Type_II_DNA_Topoisomerases"/>
</dbReference>
<dbReference type="Gene3D" id="2.120.10.90">
    <property type="entry name" value="DNA gyrase/topoisomerase IV, subunit A, C-terminal"/>
    <property type="match status" value="1"/>
</dbReference>
<dbReference type="Gene3D" id="1.10.268.10">
    <property type="entry name" value="Topoisomerase, domain 3"/>
    <property type="match status" value="1"/>
</dbReference>
<evidence type="ECO:0000256" key="9">
    <source>
        <dbReference type="ARBA" id="ARBA00023000"/>
    </source>
</evidence>
<dbReference type="InterPro" id="IPR053555">
    <property type="entry name" value="Topoisomerase_II_GyrA/ParC"/>
</dbReference>
<feature type="domain" description="DOD-type homing endonuclease" evidence="15">
    <location>
        <begin position="256"/>
        <end position="396"/>
    </location>
</feature>
<dbReference type="InterPro" id="IPR003587">
    <property type="entry name" value="Hint_dom_N"/>
</dbReference>
<dbReference type="NCBIfam" id="TIGR01445">
    <property type="entry name" value="intein_Nterm"/>
    <property type="match status" value="1"/>
</dbReference>
<keyword evidence="8" id="KW-0067">ATP-binding</keyword>
<dbReference type="InterPro" id="IPR006141">
    <property type="entry name" value="Intein_N"/>
</dbReference>
<evidence type="ECO:0000256" key="11">
    <source>
        <dbReference type="ARBA" id="ARBA00023125"/>
    </source>
</evidence>
<dbReference type="InterPro" id="IPR013757">
    <property type="entry name" value="Topo_IIA_A_a_sf"/>
</dbReference>
<evidence type="ECO:0000256" key="6">
    <source>
        <dbReference type="ARBA" id="ARBA00022741"/>
    </source>
</evidence>
<dbReference type="InterPro" id="IPR036844">
    <property type="entry name" value="Hint_dom_sf"/>
</dbReference>
<accession>A0ABU5YIA1</accession>
<feature type="domain" description="Topo IIA-type catalytic" evidence="16">
    <location>
        <begin position="42"/>
        <end position="931"/>
    </location>
</feature>